<name>A0A132N425_HYDSH</name>
<keyword evidence="1 3" id="KW-0996">Nickel insertion</keyword>
<dbReference type="STRING" id="1484.SA87_01975"/>
<dbReference type="Pfam" id="PF01730">
    <property type="entry name" value="UreF"/>
    <property type="match status" value="1"/>
</dbReference>
<dbReference type="RefSeq" id="WP_066200818.1">
    <property type="nucleotide sequence ID" value="NZ_CBCSAS010000056.1"/>
</dbReference>
<dbReference type="EMBL" id="JXBB01000017">
    <property type="protein sequence ID" value="OAR04404.1"/>
    <property type="molecule type" value="Genomic_DNA"/>
</dbReference>
<comment type="subcellular location">
    <subcellularLocation>
        <location evidence="3">Cytoplasm</location>
    </subcellularLocation>
</comment>
<comment type="subunit">
    <text evidence="3">UreD, UreF and UreG form a complex that acts as a GTP-hydrolysis-dependent molecular chaperone, activating the urease apoprotein by helping to assemble the nickel containing metallocenter of UreC. The UreE protein probably delivers the nickel.</text>
</comment>
<dbReference type="PANTHER" id="PTHR33620">
    <property type="entry name" value="UREASE ACCESSORY PROTEIN F"/>
    <property type="match status" value="1"/>
</dbReference>
<dbReference type="Gene3D" id="1.10.4190.10">
    <property type="entry name" value="Urease accessory protein UreF"/>
    <property type="match status" value="1"/>
</dbReference>
<proteinExistence type="inferred from homology"/>
<comment type="similarity">
    <text evidence="3">Belongs to the UreF family.</text>
</comment>
<dbReference type="GO" id="GO:0016151">
    <property type="term" value="F:nickel cation binding"/>
    <property type="evidence" value="ECO:0007669"/>
    <property type="project" value="UniProtKB-UniRule"/>
</dbReference>
<dbReference type="PIRSF" id="PIRSF009467">
    <property type="entry name" value="Ureas_acces_UreF"/>
    <property type="match status" value="1"/>
</dbReference>
<accession>A0A132N425</accession>
<dbReference type="HAMAP" id="MF_01385">
    <property type="entry name" value="UreF"/>
    <property type="match status" value="1"/>
</dbReference>
<comment type="function">
    <text evidence="3">Required for maturation of urease via the functional incorporation of the urease nickel metallocenter.</text>
</comment>
<keyword evidence="3" id="KW-0963">Cytoplasm</keyword>
<gene>
    <name evidence="3" type="primary">ureF</name>
    <name evidence="4" type="ORF">SA87_01975</name>
</gene>
<reference evidence="4 5" key="1">
    <citation type="submission" date="2015-09" db="EMBL/GenBank/DDBJ databases">
        <title>Draft genome sequence of Hydrogenibacillus schlegelii DSM 2000.</title>
        <authorList>
            <person name="Hemp J."/>
        </authorList>
    </citation>
    <scope>NUCLEOTIDE SEQUENCE [LARGE SCALE GENOMIC DNA]</scope>
    <source>
        <strain evidence="4 5">MA 48</strain>
    </source>
</reference>
<evidence type="ECO:0000313" key="4">
    <source>
        <dbReference type="EMBL" id="OAR04404.1"/>
    </source>
</evidence>
<sequence>MMTLNLDPEAWLRLALLTDSSLPVGSFSHSYGLETYVAQGLVRRPEQVAALLLAVLEQGLARADGPAVALAHRAAAAGDVACLLYLDELVGALRLPREWREAGVQVGRRLLNLASGLWPHDPALAGYAWAVAAGEASGHHPVAAGAVYHAAGVPAEAAVLSYLYAAVQGLVSAAVRLVPLGQTQGQRLLVELMPHVVTAAQQALAAREEELGGFLPALEVRGMQHERLYTRLFVS</sequence>
<keyword evidence="2 3" id="KW-0143">Chaperone</keyword>
<protein>
    <recommendedName>
        <fullName evidence="3">Urease accessory protein UreF</fullName>
    </recommendedName>
</protein>
<evidence type="ECO:0000256" key="3">
    <source>
        <dbReference type="HAMAP-Rule" id="MF_01385"/>
    </source>
</evidence>
<dbReference type="InterPro" id="IPR002639">
    <property type="entry name" value="UreF"/>
</dbReference>
<comment type="caution">
    <text evidence="4">The sequence shown here is derived from an EMBL/GenBank/DDBJ whole genome shotgun (WGS) entry which is preliminary data.</text>
</comment>
<dbReference type="GO" id="GO:0005737">
    <property type="term" value="C:cytoplasm"/>
    <property type="evidence" value="ECO:0007669"/>
    <property type="project" value="UniProtKB-SubCell"/>
</dbReference>
<dbReference type="Proteomes" id="UP000243024">
    <property type="component" value="Unassembled WGS sequence"/>
</dbReference>
<evidence type="ECO:0000256" key="2">
    <source>
        <dbReference type="ARBA" id="ARBA00023186"/>
    </source>
</evidence>
<dbReference type="InterPro" id="IPR038277">
    <property type="entry name" value="UreF_sf"/>
</dbReference>
<dbReference type="PANTHER" id="PTHR33620:SF1">
    <property type="entry name" value="UREASE ACCESSORY PROTEIN F"/>
    <property type="match status" value="1"/>
</dbReference>
<keyword evidence="5" id="KW-1185">Reference proteome</keyword>
<evidence type="ECO:0000313" key="5">
    <source>
        <dbReference type="Proteomes" id="UP000243024"/>
    </source>
</evidence>
<evidence type="ECO:0000256" key="1">
    <source>
        <dbReference type="ARBA" id="ARBA00022988"/>
    </source>
</evidence>
<dbReference type="AlphaFoldDB" id="A0A132N425"/>
<organism evidence="4 5">
    <name type="scientific">Hydrogenibacillus schlegelii</name>
    <name type="common">Bacillus schlegelii</name>
    <dbReference type="NCBI Taxonomy" id="1484"/>
    <lineage>
        <taxon>Bacteria</taxon>
        <taxon>Bacillati</taxon>
        <taxon>Bacillota</taxon>
        <taxon>Bacilli</taxon>
        <taxon>Bacillales</taxon>
        <taxon>Bacillales Family X. Incertae Sedis</taxon>
        <taxon>Hydrogenibacillus</taxon>
    </lineage>
</organism>